<gene>
    <name evidence="1" type="ORF">A0H81_03359</name>
</gene>
<evidence type="ECO:0000313" key="2">
    <source>
        <dbReference type="Proteomes" id="UP000092993"/>
    </source>
</evidence>
<sequence length="82" mass="9527">MDLTSLTFYFNFNPAQFPRWLVHRNIPRVDEVRGTLPTRFPLILRPPEARKFPGSSIYLVSVLFPDPGSMDGGKEHERLPTW</sequence>
<dbReference type="Proteomes" id="UP000092993">
    <property type="component" value="Unassembled WGS sequence"/>
</dbReference>
<name>A0A1C7MHN5_GRIFR</name>
<reference evidence="1 2" key="1">
    <citation type="submission" date="2016-03" db="EMBL/GenBank/DDBJ databases">
        <title>Whole genome sequencing of Grifola frondosa 9006-11.</title>
        <authorList>
            <person name="Min B."/>
            <person name="Park H."/>
            <person name="Kim J.-G."/>
            <person name="Cho H."/>
            <person name="Oh Y.-L."/>
            <person name="Kong W.-S."/>
            <person name="Choi I.-G."/>
        </authorList>
    </citation>
    <scope>NUCLEOTIDE SEQUENCE [LARGE SCALE GENOMIC DNA]</scope>
    <source>
        <strain evidence="1 2">9006-11</strain>
    </source>
</reference>
<accession>A0A1C7MHN5</accession>
<keyword evidence="2" id="KW-1185">Reference proteome</keyword>
<protein>
    <submittedName>
        <fullName evidence="1">Uncharacterized protein</fullName>
    </submittedName>
</protein>
<comment type="caution">
    <text evidence="1">The sequence shown here is derived from an EMBL/GenBank/DDBJ whole genome shotgun (WGS) entry which is preliminary data.</text>
</comment>
<evidence type="ECO:0000313" key="1">
    <source>
        <dbReference type="EMBL" id="OBZ76137.1"/>
    </source>
</evidence>
<dbReference type="AlphaFoldDB" id="A0A1C7MHN5"/>
<organism evidence="1 2">
    <name type="scientific">Grifola frondosa</name>
    <name type="common">Maitake</name>
    <name type="synonym">Polyporus frondosus</name>
    <dbReference type="NCBI Taxonomy" id="5627"/>
    <lineage>
        <taxon>Eukaryota</taxon>
        <taxon>Fungi</taxon>
        <taxon>Dikarya</taxon>
        <taxon>Basidiomycota</taxon>
        <taxon>Agaricomycotina</taxon>
        <taxon>Agaricomycetes</taxon>
        <taxon>Polyporales</taxon>
        <taxon>Grifolaceae</taxon>
        <taxon>Grifola</taxon>
    </lineage>
</organism>
<dbReference type="EMBL" id="LUGG01000003">
    <property type="protein sequence ID" value="OBZ76137.1"/>
    <property type="molecule type" value="Genomic_DNA"/>
</dbReference>
<proteinExistence type="predicted"/>